<reference evidence="1" key="1">
    <citation type="submission" date="2016-12" db="EMBL/GenBank/DDBJ databases">
        <title>Discovery of methanogenic haloarchaea.</title>
        <authorList>
            <person name="Sorokin D.Y."/>
            <person name="Makarova K.S."/>
            <person name="Abbas B."/>
            <person name="Ferrer M."/>
            <person name="Golyshin P.N."/>
        </authorList>
    </citation>
    <scope>NUCLEOTIDE SEQUENCE [LARGE SCALE GENOMIC DNA]</scope>
    <source>
        <strain evidence="1">HMET1</strain>
    </source>
</reference>
<accession>A0A1Q6DVF8</accession>
<name>A0A1Q6DVF8_METT1</name>
<protein>
    <submittedName>
        <fullName evidence="1">Uncharacterized protein</fullName>
    </submittedName>
</protein>
<dbReference type="AlphaFoldDB" id="A0A1Q6DVF8"/>
<evidence type="ECO:0000313" key="1">
    <source>
        <dbReference type="EMBL" id="OKY78333.1"/>
    </source>
</evidence>
<evidence type="ECO:0000313" key="2">
    <source>
        <dbReference type="Proteomes" id="UP000185744"/>
    </source>
</evidence>
<dbReference type="InParanoid" id="A0A1Q6DVF8"/>
<sequence>MDAKVDIEAHKFMLKNGQDTLNRLKSALILAEKLNKKDMILEEGN</sequence>
<keyword evidence="2" id="KW-1185">Reference proteome</keyword>
<organism evidence="1 2">
    <name type="scientific">Methanohalarchaeum thermophilum</name>
    <dbReference type="NCBI Taxonomy" id="1903181"/>
    <lineage>
        <taxon>Archaea</taxon>
        <taxon>Methanobacteriati</taxon>
        <taxon>Methanobacteriota</taxon>
        <taxon>Methanonatronarchaeia</taxon>
        <taxon>Methanonatronarchaeales</taxon>
        <taxon>Methanonatronarchaeaceae</taxon>
        <taxon>Candidatus Methanohalarchaeum</taxon>
    </lineage>
</organism>
<dbReference type="Proteomes" id="UP000185744">
    <property type="component" value="Unassembled WGS sequence"/>
</dbReference>
<comment type="caution">
    <text evidence="1">The sequence shown here is derived from an EMBL/GenBank/DDBJ whole genome shotgun (WGS) entry which is preliminary data.</text>
</comment>
<proteinExistence type="predicted"/>
<gene>
    <name evidence="1" type="ORF">BTN85_0822</name>
</gene>
<dbReference type="STRING" id="1903181.BTN85_0822"/>
<dbReference type="EMBL" id="MSDW01000001">
    <property type="protein sequence ID" value="OKY78333.1"/>
    <property type="molecule type" value="Genomic_DNA"/>
</dbReference>